<keyword evidence="2" id="KW-1185">Reference proteome</keyword>
<organism evidence="1 2">
    <name type="scientific">Staurois parvus</name>
    <dbReference type="NCBI Taxonomy" id="386267"/>
    <lineage>
        <taxon>Eukaryota</taxon>
        <taxon>Metazoa</taxon>
        <taxon>Chordata</taxon>
        <taxon>Craniata</taxon>
        <taxon>Vertebrata</taxon>
        <taxon>Euteleostomi</taxon>
        <taxon>Amphibia</taxon>
        <taxon>Batrachia</taxon>
        <taxon>Anura</taxon>
        <taxon>Neobatrachia</taxon>
        <taxon>Ranoidea</taxon>
        <taxon>Ranidae</taxon>
        <taxon>Staurois</taxon>
    </lineage>
</organism>
<evidence type="ECO:0000313" key="2">
    <source>
        <dbReference type="Proteomes" id="UP001162483"/>
    </source>
</evidence>
<sequence length="60" mass="6603">MWEGPSRPNPLQAACRKLQEGGGDKTSPPAQGEGAAVSGLYYRRGVETRPVTLYKEREQQ</sequence>
<comment type="caution">
    <text evidence="1">The sequence shown here is derived from an EMBL/GenBank/DDBJ whole genome shotgun (WGS) entry which is preliminary data.</text>
</comment>
<protein>
    <submittedName>
        <fullName evidence="1">Uncharacterized protein</fullName>
    </submittedName>
</protein>
<evidence type="ECO:0000313" key="1">
    <source>
        <dbReference type="EMBL" id="CAI9597206.1"/>
    </source>
</evidence>
<dbReference type="Proteomes" id="UP001162483">
    <property type="component" value="Unassembled WGS sequence"/>
</dbReference>
<name>A0ABN9FJK3_9NEOB</name>
<dbReference type="EMBL" id="CATNWA010017007">
    <property type="protein sequence ID" value="CAI9597206.1"/>
    <property type="molecule type" value="Genomic_DNA"/>
</dbReference>
<accession>A0ABN9FJK3</accession>
<reference evidence="1" key="1">
    <citation type="submission" date="2023-05" db="EMBL/GenBank/DDBJ databases">
        <authorList>
            <person name="Stuckert A."/>
        </authorList>
    </citation>
    <scope>NUCLEOTIDE SEQUENCE</scope>
</reference>
<proteinExistence type="predicted"/>
<gene>
    <name evidence="1" type="ORF">SPARVUS_LOCUS12200273</name>
</gene>